<dbReference type="InterPro" id="IPR003593">
    <property type="entry name" value="AAA+_ATPase"/>
</dbReference>
<dbReference type="EMBL" id="CP000660">
    <property type="protein sequence ID" value="ABP51253.1"/>
    <property type="molecule type" value="Genomic_DNA"/>
</dbReference>
<comment type="similarity">
    <text evidence="1">Belongs to the ABC transporter superfamily.</text>
</comment>
<dbReference type="GO" id="GO:0015807">
    <property type="term" value="P:L-amino acid transport"/>
    <property type="evidence" value="ECO:0007669"/>
    <property type="project" value="TreeGrafter"/>
</dbReference>
<dbReference type="InterPro" id="IPR000595">
    <property type="entry name" value="cNMP-bd_dom"/>
</dbReference>
<keyword evidence="3" id="KW-0547">Nucleotide-binding</keyword>
<dbReference type="PROSITE" id="PS00211">
    <property type="entry name" value="ABC_TRANSPORTER_1"/>
    <property type="match status" value="1"/>
</dbReference>
<evidence type="ECO:0000256" key="1">
    <source>
        <dbReference type="ARBA" id="ARBA00005417"/>
    </source>
</evidence>
<gene>
    <name evidence="8" type="ordered locus">Pars_1702</name>
</gene>
<dbReference type="InterPro" id="IPR003439">
    <property type="entry name" value="ABC_transporter-like_ATP-bd"/>
</dbReference>
<dbReference type="InterPro" id="IPR027417">
    <property type="entry name" value="P-loop_NTPase"/>
</dbReference>
<name>A4WLI6_PYRAR</name>
<reference evidence="8 9" key="1">
    <citation type="submission" date="2007-04" db="EMBL/GenBank/DDBJ databases">
        <title>Complete sequence of Pyrobaculum arsenaticum DSM 13514.</title>
        <authorList>
            <consortium name="US DOE Joint Genome Institute"/>
            <person name="Copeland A."/>
            <person name="Lucas S."/>
            <person name="Lapidus A."/>
            <person name="Barry K."/>
            <person name="Glavina del Rio T."/>
            <person name="Dalin E."/>
            <person name="Tice H."/>
            <person name="Pitluck S."/>
            <person name="Chain P."/>
            <person name="Malfatti S."/>
            <person name="Shin M."/>
            <person name="Vergez L."/>
            <person name="Schmutz J."/>
            <person name="Larimer F."/>
            <person name="Land M."/>
            <person name="Hauser L."/>
            <person name="Kyrpides N."/>
            <person name="Mikhailova N."/>
            <person name="Cozen A.E."/>
            <person name="Fitz-Gibbon S.T."/>
            <person name="House C.H."/>
            <person name="Saltikov C."/>
            <person name="Lowe T.M."/>
            <person name="Richardson P."/>
        </authorList>
    </citation>
    <scope>NUCLEOTIDE SEQUENCE [LARGE SCALE GENOMIC DNA]</scope>
    <source>
        <strain evidence="9">ATCC 700994 / DSM 13514 / JCM 11321 / PZ6</strain>
    </source>
</reference>
<dbReference type="STRING" id="340102.Pars_1702"/>
<dbReference type="HOGENOM" id="CLU_000604_1_2_2"/>
<dbReference type="CDD" id="cd03224">
    <property type="entry name" value="ABC_TM1139_LivF_branched"/>
    <property type="match status" value="1"/>
</dbReference>
<dbReference type="KEGG" id="pas:Pars_1702"/>
<feature type="domain" description="ABC transporter" evidence="7">
    <location>
        <begin position="15"/>
        <end position="253"/>
    </location>
</feature>
<dbReference type="Gene3D" id="3.40.50.300">
    <property type="entry name" value="P-loop containing nucleotide triphosphate hydrolases"/>
    <property type="match status" value="1"/>
</dbReference>
<dbReference type="SUPFAM" id="SSF52540">
    <property type="entry name" value="P-loop containing nucleoside triphosphate hydrolases"/>
    <property type="match status" value="1"/>
</dbReference>
<dbReference type="InterPro" id="IPR017871">
    <property type="entry name" value="ABC_transporter-like_CS"/>
</dbReference>
<dbReference type="GO" id="GO:0005524">
    <property type="term" value="F:ATP binding"/>
    <property type="evidence" value="ECO:0007669"/>
    <property type="project" value="UniProtKB-KW"/>
</dbReference>
<organism evidence="8 9">
    <name type="scientific">Pyrobaculum arsenaticum (strain DSM 13514 / JCM 11321 / PZ6)</name>
    <dbReference type="NCBI Taxonomy" id="340102"/>
    <lineage>
        <taxon>Archaea</taxon>
        <taxon>Thermoproteota</taxon>
        <taxon>Thermoprotei</taxon>
        <taxon>Thermoproteales</taxon>
        <taxon>Thermoproteaceae</taxon>
        <taxon>Pyrobaculum</taxon>
    </lineage>
</organism>
<dbReference type="SMART" id="SM00382">
    <property type="entry name" value="AAA"/>
    <property type="match status" value="1"/>
</dbReference>
<dbReference type="PhylomeDB" id="A4WLI6"/>
<evidence type="ECO:0000256" key="4">
    <source>
        <dbReference type="ARBA" id="ARBA00022840"/>
    </source>
</evidence>
<evidence type="ECO:0000313" key="8">
    <source>
        <dbReference type="EMBL" id="ABP51253.1"/>
    </source>
</evidence>
<evidence type="ECO:0000313" key="9">
    <source>
        <dbReference type="Proteomes" id="UP000001567"/>
    </source>
</evidence>
<dbReference type="Proteomes" id="UP000001567">
    <property type="component" value="Chromosome"/>
</dbReference>
<dbReference type="PANTHER" id="PTHR43820:SF7">
    <property type="entry name" value="BRANCHED-CHAIN AMINO ACID TRANSPORT ATP-BINDING PROTEIN LIVF-RELATED"/>
    <property type="match status" value="1"/>
</dbReference>
<dbReference type="Pfam" id="PF00005">
    <property type="entry name" value="ABC_tran"/>
    <property type="match status" value="1"/>
</dbReference>
<keyword evidence="5" id="KW-0029">Amino-acid transport</keyword>
<dbReference type="PROSITE" id="PS50042">
    <property type="entry name" value="CNMP_BINDING_3"/>
    <property type="match status" value="1"/>
</dbReference>
<dbReference type="InterPro" id="IPR052156">
    <property type="entry name" value="BCAA_Transport_ATP-bd_LivF"/>
</dbReference>
<evidence type="ECO:0000256" key="3">
    <source>
        <dbReference type="ARBA" id="ARBA00022741"/>
    </source>
</evidence>
<feature type="domain" description="Cyclic nucleotide-binding" evidence="6">
    <location>
        <begin position="218"/>
        <end position="267"/>
    </location>
</feature>
<evidence type="ECO:0000256" key="2">
    <source>
        <dbReference type="ARBA" id="ARBA00022448"/>
    </source>
</evidence>
<dbReference type="GO" id="GO:0015658">
    <property type="term" value="F:branched-chain amino acid transmembrane transporter activity"/>
    <property type="evidence" value="ECO:0007669"/>
    <property type="project" value="TreeGrafter"/>
</dbReference>
<accession>A4WLI6</accession>
<dbReference type="AlphaFoldDB" id="A4WLI6"/>
<evidence type="ECO:0000259" key="6">
    <source>
        <dbReference type="PROSITE" id="PS50042"/>
    </source>
</evidence>
<evidence type="ECO:0000256" key="5">
    <source>
        <dbReference type="ARBA" id="ARBA00022970"/>
    </source>
</evidence>
<protein>
    <submittedName>
        <fullName evidence="8">Amino acid/amide ABC transporter ATP-binding protein 2, HAAT family</fullName>
    </submittedName>
</protein>
<proteinExistence type="inferred from homology"/>
<keyword evidence="4 8" id="KW-0067">ATP-binding</keyword>
<dbReference type="PANTHER" id="PTHR43820">
    <property type="entry name" value="HIGH-AFFINITY BRANCHED-CHAIN AMINO ACID TRANSPORT ATP-BINDING PROTEIN LIVF"/>
    <property type="match status" value="1"/>
</dbReference>
<evidence type="ECO:0000259" key="7">
    <source>
        <dbReference type="PROSITE" id="PS50893"/>
    </source>
</evidence>
<dbReference type="PROSITE" id="PS50893">
    <property type="entry name" value="ABC_TRANSPORTER_2"/>
    <property type="match status" value="1"/>
</dbReference>
<dbReference type="GO" id="GO:0016887">
    <property type="term" value="F:ATP hydrolysis activity"/>
    <property type="evidence" value="ECO:0007669"/>
    <property type="project" value="InterPro"/>
</dbReference>
<sequence>MFINQCFPSGVSEILKIEGVEAGYGKFHVLFGVDLEVKAGEIVVLLGPNGAGKSTLLNSVVGMADVYSGRIVLMGQKITGRPPHEVTKMGVAYVMQSPNNFGTPNIFGELTVYENLVAASAGIPRGEAQRRIEEVFEIFPKLRELRDRKGKFLSGGERQMLAIGLGLMKKPKLLMLDEPTAGLAPKLVSDFFLAIRDIRDKLGISVLLVEQNAKKALEIGDRAYVLVTGRIKYSGDAKSLSEDKLAELFLGAETGGETRTYADTPRR</sequence>
<keyword evidence="2" id="KW-0813">Transport</keyword>